<sequence>MVREDVPAAAGHHRSRRVWLSMGRALHCWARVVERFTAWRGFSSEFIMGTYCMLPSNLHTTTATMSHPSLSHPYHALRHNQSRYFSVSTQDRETRARRIQDQRTTHGEVAALRW</sequence>
<gene>
    <name evidence="1" type="ORF">O3P69_006111</name>
</gene>
<dbReference type="EMBL" id="JARAKH010000018">
    <property type="protein sequence ID" value="KAK8395137.1"/>
    <property type="molecule type" value="Genomic_DNA"/>
</dbReference>
<comment type="caution">
    <text evidence="1">The sequence shown here is derived from an EMBL/GenBank/DDBJ whole genome shotgun (WGS) entry which is preliminary data.</text>
</comment>
<evidence type="ECO:0000313" key="1">
    <source>
        <dbReference type="EMBL" id="KAK8395137.1"/>
    </source>
</evidence>
<protein>
    <submittedName>
        <fullName evidence="1">Uncharacterized protein</fullName>
    </submittedName>
</protein>
<evidence type="ECO:0000313" key="2">
    <source>
        <dbReference type="Proteomes" id="UP001487740"/>
    </source>
</evidence>
<dbReference type="Proteomes" id="UP001487740">
    <property type="component" value="Unassembled WGS sequence"/>
</dbReference>
<dbReference type="AlphaFoldDB" id="A0AAW0U8U0"/>
<reference evidence="1 2" key="1">
    <citation type="submission" date="2023-03" db="EMBL/GenBank/DDBJ databases">
        <title>High-quality genome of Scylla paramamosain provides insights in environmental adaptation.</title>
        <authorList>
            <person name="Zhang L."/>
        </authorList>
    </citation>
    <scope>NUCLEOTIDE SEQUENCE [LARGE SCALE GENOMIC DNA]</scope>
    <source>
        <strain evidence="1">LZ_2023a</strain>
        <tissue evidence="1">Muscle</tissue>
    </source>
</reference>
<proteinExistence type="predicted"/>
<keyword evidence="2" id="KW-1185">Reference proteome</keyword>
<organism evidence="1 2">
    <name type="scientific">Scylla paramamosain</name>
    <name type="common">Mud crab</name>
    <dbReference type="NCBI Taxonomy" id="85552"/>
    <lineage>
        <taxon>Eukaryota</taxon>
        <taxon>Metazoa</taxon>
        <taxon>Ecdysozoa</taxon>
        <taxon>Arthropoda</taxon>
        <taxon>Crustacea</taxon>
        <taxon>Multicrustacea</taxon>
        <taxon>Malacostraca</taxon>
        <taxon>Eumalacostraca</taxon>
        <taxon>Eucarida</taxon>
        <taxon>Decapoda</taxon>
        <taxon>Pleocyemata</taxon>
        <taxon>Brachyura</taxon>
        <taxon>Eubrachyura</taxon>
        <taxon>Portunoidea</taxon>
        <taxon>Portunidae</taxon>
        <taxon>Portuninae</taxon>
        <taxon>Scylla</taxon>
    </lineage>
</organism>
<accession>A0AAW0U8U0</accession>
<name>A0AAW0U8U0_SCYPA</name>